<evidence type="ECO:0000313" key="3">
    <source>
        <dbReference type="Proteomes" id="UP000266841"/>
    </source>
</evidence>
<feature type="region of interest" description="Disordered" evidence="1">
    <location>
        <begin position="1"/>
        <end position="135"/>
    </location>
</feature>
<organism evidence="2 3">
    <name type="scientific">Thalassiosira oceanica</name>
    <name type="common">Marine diatom</name>
    <dbReference type="NCBI Taxonomy" id="159749"/>
    <lineage>
        <taxon>Eukaryota</taxon>
        <taxon>Sar</taxon>
        <taxon>Stramenopiles</taxon>
        <taxon>Ochrophyta</taxon>
        <taxon>Bacillariophyta</taxon>
        <taxon>Coscinodiscophyceae</taxon>
        <taxon>Thalassiosirophycidae</taxon>
        <taxon>Thalassiosirales</taxon>
        <taxon>Thalassiosiraceae</taxon>
        <taxon>Thalassiosira</taxon>
    </lineage>
</organism>
<feature type="compositionally biased region" description="Basic and acidic residues" evidence="1">
    <location>
        <begin position="1"/>
        <end position="14"/>
    </location>
</feature>
<accession>K0S616</accession>
<reference evidence="2 3" key="1">
    <citation type="journal article" date="2012" name="Genome Biol.">
        <title>Genome and low-iron response of an oceanic diatom adapted to chronic iron limitation.</title>
        <authorList>
            <person name="Lommer M."/>
            <person name="Specht M."/>
            <person name="Roy A.S."/>
            <person name="Kraemer L."/>
            <person name="Andreson R."/>
            <person name="Gutowska M.A."/>
            <person name="Wolf J."/>
            <person name="Bergner S.V."/>
            <person name="Schilhabel M.B."/>
            <person name="Klostermeier U.C."/>
            <person name="Beiko R.G."/>
            <person name="Rosenstiel P."/>
            <person name="Hippler M."/>
            <person name="Laroche J."/>
        </authorList>
    </citation>
    <scope>NUCLEOTIDE SEQUENCE [LARGE SCALE GENOMIC DNA]</scope>
    <source>
        <strain evidence="2 3">CCMP1005</strain>
    </source>
</reference>
<comment type="caution">
    <text evidence="2">The sequence shown here is derived from an EMBL/GenBank/DDBJ whole genome shotgun (WGS) entry which is preliminary data.</text>
</comment>
<proteinExistence type="predicted"/>
<feature type="compositionally biased region" description="Basic and acidic residues" evidence="1">
    <location>
        <begin position="58"/>
        <end position="72"/>
    </location>
</feature>
<dbReference type="Proteomes" id="UP000266841">
    <property type="component" value="Unassembled WGS sequence"/>
</dbReference>
<keyword evidence="3" id="KW-1185">Reference proteome</keyword>
<feature type="compositionally biased region" description="Low complexity" evidence="1">
    <location>
        <begin position="97"/>
        <end position="108"/>
    </location>
</feature>
<dbReference type="AlphaFoldDB" id="K0S616"/>
<dbReference type="EMBL" id="AGNL01021213">
    <property type="protein sequence ID" value="EJK60339.1"/>
    <property type="molecule type" value="Genomic_DNA"/>
</dbReference>
<sequence>MNPKVKMAERDRKALAQGLTRPDNPPPSRPSARARNNHQHQSTLPCLPCPRLPAACGRDPRYDTPKVKEIERSALPLPRAFPPTTPTTRRTPPRQPTSPSQPSRRPSTNDFGGSRAPLLNEDPRRRLQKSLGLAR</sequence>
<protein>
    <submittedName>
        <fullName evidence="2">Uncharacterized protein</fullName>
    </submittedName>
</protein>
<evidence type="ECO:0000256" key="1">
    <source>
        <dbReference type="SAM" id="MobiDB-lite"/>
    </source>
</evidence>
<feature type="non-terminal residue" evidence="2">
    <location>
        <position position="135"/>
    </location>
</feature>
<gene>
    <name evidence="2" type="ORF">THAOC_19324</name>
</gene>
<name>K0S616_THAOC</name>
<evidence type="ECO:0000313" key="2">
    <source>
        <dbReference type="EMBL" id="EJK60339.1"/>
    </source>
</evidence>